<comment type="caution">
    <text evidence="1">The sequence shown here is derived from an EMBL/GenBank/DDBJ whole genome shotgun (WGS) entry which is preliminary data.</text>
</comment>
<proteinExistence type="predicted"/>
<dbReference type="EMBL" id="CAJJDM010000012">
    <property type="protein sequence ID" value="CAD8051089.1"/>
    <property type="molecule type" value="Genomic_DNA"/>
</dbReference>
<accession>A0A8S1K729</accession>
<dbReference type="Pfam" id="PF04636">
    <property type="entry name" value="PA26"/>
    <property type="match status" value="1"/>
</dbReference>
<dbReference type="AlphaFoldDB" id="A0A8S1K729"/>
<dbReference type="InterPro" id="IPR006730">
    <property type="entry name" value="Sestrin"/>
</dbReference>
<dbReference type="OMA" id="HAIIVLC"/>
<reference evidence="1" key="1">
    <citation type="submission" date="2021-01" db="EMBL/GenBank/DDBJ databases">
        <authorList>
            <consortium name="Genoscope - CEA"/>
            <person name="William W."/>
        </authorList>
    </citation>
    <scope>NUCLEOTIDE SEQUENCE</scope>
</reference>
<evidence type="ECO:0000313" key="2">
    <source>
        <dbReference type="Proteomes" id="UP000688137"/>
    </source>
</evidence>
<dbReference type="GO" id="GO:0070728">
    <property type="term" value="F:L-leucine binding"/>
    <property type="evidence" value="ECO:0007669"/>
    <property type="project" value="TreeGrafter"/>
</dbReference>
<dbReference type="PANTHER" id="PTHR12474:SF0">
    <property type="entry name" value="SESTRIN HOMOLOG"/>
    <property type="match status" value="1"/>
</dbReference>
<name>A0A8S1K729_PARPR</name>
<dbReference type="GO" id="GO:0005634">
    <property type="term" value="C:nucleus"/>
    <property type="evidence" value="ECO:0007669"/>
    <property type="project" value="InterPro"/>
</dbReference>
<dbReference type="Proteomes" id="UP000688137">
    <property type="component" value="Unassembled WGS sequence"/>
</dbReference>
<dbReference type="GO" id="GO:0016239">
    <property type="term" value="P:positive regulation of macroautophagy"/>
    <property type="evidence" value="ECO:0007669"/>
    <property type="project" value="TreeGrafter"/>
</dbReference>
<dbReference type="GO" id="GO:0071233">
    <property type="term" value="P:cellular response to L-leucine"/>
    <property type="evidence" value="ECO:0007669"/>
    <property type="project" value="TreeGrafter"/>
</dbReference>
<dbReference type="GO" id="GO:1901031">
    <property type="term" value="P:regulation of response to reactive oxygen species"/>
    <property type="evidence" value="ECO:0007669"/>
    <property type="project" value="InterPro"/>
</dbReference>
<organism evidence="1 2">
    <name type="scientific">Paramecium primaurelia</name>
    <dbReference type="NCBI Taxonomy" id="5886"/>
    <lineage>
        <taxon>Eukaryota</taxon>
        <taxon>Sar</taxon>
        <taxon>Alveolata</taxon>
        <taxon>Ciliophora</taxon>
        <taxon>Intramacronucleata</taxon>
        <taxon>Oligohymenophorea</taxon>
        <taxon>Peniculida</taxon>
        <taxon>Parameciidae</taxon>
        <taxon>Paramecium</taxon>
    </lineage>
</organism>
<gene>
    <name evidence="1" type="ORF">PPRIM_AZ9-3.1.T0170385</name>
</gene>
<dbReference type="PANTHER" id="PTHR12474">
    <property type="entry name" value="P53 REGULATED PA26 NUCLEAR PROTEIN SESTRIN"/>
    <property type="match status" value="1"/>
</dbReference>
<dbReference type="GO" id="GO:0016684">
    <property type="term" value="F:oxidoreductase activity, acting on peroxide as acceptor"/>
    <property type="evidence" value="ECO:0007669"/>
    <property type="project" value="TreeGrafter"/>
</dbReference>
<protein>
    <submittedName>
        <fullName evidence="1">Uncharacterized protein</fullName>
    </submittedName>
</protein>
<dbReference type="GO" id="GO:1904262">
    <property type="term" value="P:negative regulation of TORC1 signaling"/>
    <property type="evidence" value="ECO:0007669"/>
    <property type="project" value="TreeGrafter"/>
</dbReference>
<dbReference type="GO" id="GO:1990253">
    <property type="term" value="P:cellular response to leucine starvation"/>
    <property type="evidence" value="ECO:0007669"/>
    <property type="project" value="TreeGrafter"/>
</dbReference>
<keyword evidence="2" id="KW-1185">Reference proteome</keyword>
<sequence>MEQESEEIRSAFPEYLANTQEDGEHLDQCLQQFEILVNNYKDEQNILSAIESKITMVVNQTPIQSIIDCYENIAKDYNLQTKMFRVSKFHDQKHLPQIPILNQYLECKIKSLPWPVIGDVNSTQLQEQLIKLYNFNYGRIALHELLLLWFPSLIKPYFNVLDSLLNTKTKLTQDEKYYFAIMGAAASGSDQLYDLLIQHFYLNEGEKNWVELGYESIDEKIKSLDKICKILVQKPWEQSLKNTLQLIIKNNKWNKRELIQALMIFIYFNNIGCFSQGNGILKEIDYTLKLQSGNTSISFTLPQEQQQQQQIDLTQNEYIIQELKNQALLDAKFDNPNYSSEKIVQVKSKQQSIDEPQELFDLDEDQLIIKFKEKFQKYFTNEEIKDSTGYQILRFSEYNFQMNSYPVLKSIYPEGAQTIHDFLLEVKQMTRNTFGKEQQITTSAFRKAIRVYSQNIYRYQHDDIDYSTQMNKLLPKELKAFIKIVSLTPNLLQKKHLDIIPLKLSADELCHITLLTIAAKIEVQLIYLSKALVDCM</sequence>
<evidence type="ECO:0000313" key="1">
    <source>
        <dbReference type="EMBL" id="CAD8051089.1"/>
    </source>
</evidence>